<keyword evidence="1" id="KW-0229">DNA integration</keyword>
<dbReference type="InterPro" id="IPR004107">
    <property type="entry name" value="Integrase_SAM-like_N"/>
</dbReference>
<evidence type="ECO:0000313" key="5">
    <source>
        <dbReference type="EMBL" id="OIR25696.1"/>
    </source>
</evidence>
<evidence type="ECO:0000256" key="3">
    <source>
        <dbReference type="ARBA" id="ARBA00023172"/>
    </source>
</evidence>
<evidence type="ECO:0000256" key="1">
    <source>
        <dbReference type="ARBA" id="ARBA00022908"/>
    </source>
</evidence>
<name>A0A1J5TY18_9GAMM</name>
<dbReference type="InterPro" id="IPR011010">
    <property type="entry name" value="DNA_brk_join_enz"/>
</dbReference>
<sequence length="133" mass="14940">MGKYLTYLAIEQKVASSTQNQALNALVFLYTKVLNWQAVNVARSRKEPRIPVVLSKKEVAQVLILIDGMVGLVVKLLHVGGLRISEVACLRVQDIDFEFKKITVWDGKGKKDWVTPLANNLILPLKIHLETFA</sequence>
<dbReference type="InterPro" id="IPR010998">
    <property type="entry name" value="Integrase_recombinase_N"/>
</dbReference>
<dbReference type="SUPFAM" id="SSF56349">
    <property type="entry name" value="DNA breaking-rejoining enzymes"/>
    <property type="match status" value="1"/>
</dbReference>
<dbReference type="PROSITE" id="PS51898">
    <property type="entry name" value="TYR_RECOMBINASE"/>
    <property type="match status" value="1"/>
</dbReference>
<dbReference type="Pfam" id="PF00589">
    <property type="entry name" value="Phage_integrase"/>
    <property type="match status" value="1"/>
</dbReference>
<accession>A0A1J5TY18</accession>
<dbReference type="GO" id="GO:0006310">
    <property type="term" value="P:DNA recombination"/>
    <property type="evidence" value="ECO:0007669"/>
    <property type="project" value="UniProtKB-KW"/>
</dbReference>
<gene>
    <name evidence="5" type="ORF">BGC33_07570</name>
</gene>
<dbReference type="GO" id="GO:0015074">
    <property type="term" value="P:DNA integration"/>
    <property type="evidence" value="ECO:0007669"/>
    <property type="project" value="UniProtKB-KW"/>
</dbReference>
<proteinExistence type="predicted"/>
<comment type="caution">
    <text evidence="5">The sequence shown here is derived from an EMBL/GenBank/DDBJ whole genome shotgun (WGS) entry which is preliminary data.</text>
</comment>
<evidence type="ECO:0000256" key="2">
    <source>
        <dbReference type="ARBA" id="ARBA00023125"/>
    </source>
</evidence>
<dbReference type="EMBL" id="MIQH01000036">
    <property type="protein sequence ID" value="OIR25696.1"/>
    <property type="molecule type" value="Genomic_DNA"/>
</dbReference>
<dbReference type="InterPro" id="IPR002104">
    <property type="entry name" value="Integrase_catalytic"/>
</dbReference>
<evidence type="ECO:0000259" key="4">
    <source>
        <dbReference type="PROSITE" id="PS51898"/>
    </source>
</evidence>
<dbReference type="AlphaFoldDB" id="A0A1J5TY18"/>
<dbReference type="GO" id="GO:0003677">
    <property type="term" value="F:DNA binding"/>
    <property type="evidence" value="ECO:0007669"/>
    <property type="project" value="UniProtKB-KW"/>
</dbReference>
<feature type="domain" description="Tyr recombinase" evidence="4">
    <location>
        <begin position="49"/>
        <end position="133"/>
    </location>
</feature>
<dbReference type="RefSeq" id="WP_071563256.1">
    <property type="nucleotide sequence ID" value="NZ_MIQH01000036.1"/>
</dbReference>
<keyword evidence="2" id="KW-0238">DNA-binding</keyword>
<organism evidence="5 6">
    <name type="scientific">Bathymodiolus thermophilus thioautotrophic gill symbiont</name>
    <dbReference type="NCBI Taxonomy" id="2360"/>
    <lineage>
        <taxon>Bacteria</taxon>
        <taxon>Pseudomonadati</taxon>
        <taxon>Pseudomonadota</taxon>
        <taxon>Gammaproteobacteria</taxon>
        <taxon>sulfur-oxidizing symbionts</taxon>
    </lineage>
</organism>
<dbReference type="Gene3D" id="1.10.443.10">
    <property type="entry name" value="Intergrase catalytic core"/>
    <property type="match status" value="1"/>
</dbReference>
<dbReference type="OrthoDB" id="9801717at2"/>
<dbReference type="InterPro" id="IPR013762">
    <property type="entry name" value="Integrase-like_cat_sf"/>
</dbReference>
<evidence type="ECO:0000313" key="6">
    <source>
        <dbReference type="Proteomes" id="UP000182798"/>
    </source>
</evidence>
<keyword evidence="3" id="KW-0233">DNA recombination</keyword>
<dbReference type="Gene3D" id="1.10.150.130">
    <property type="match status" value="1"/>
</dbReference>
<protein>
    <recommendedName>
        <fullName evidence="4">Tyr recombinase domain-containing protein</fullName>
    </recommendedName>
</protein>
<dbReference type="Pfam" id="PF13495">
    <property type="entry name" value="Phage_int_SAM_4"/>
    <property type="match status" value="1"/>
</dbReference>
<reference evidence="6" key="1">
    <citation type="submission" date="2016-09" db="EMBL/GenBank/DDBJ databases">
        <title>Genome Sequence of Bathymodiolus thermophilus sulfur-oxidizing gill endosymbiont.</title>
        <authorList>
            <person name="Ponnudurai R."/>
            <person name="Kleiner M."/>
            <person name="Sayavedra L."/>
            <person name="Thuermer A."/>
            <person name="Felbeck H."/>
            <person name="Schlueter R."/>
            <person name="Schweder T."/>
            <person name="Markert S."/>
        </authorList>
    </citation>
    <scope>NUCLEOTIDE SEQUENCE [LARGE SCALE GENOMIC DNA]</scope>
    <source>
        <strain evidence="6">BAT/CrabSpa'14</strain>
    </source>
</reference>
<dbReference type="Proteomes" id="UP000182798">
    <property type="component" value="Unassembled WGS sequence"/>
</dbReference>